<name>A0A4Y7SNZ6_COPMI</name>
<gene>
    <name evidence="2" type="ORF">FA13DRAFT_1739912</name>
</gene>
<evidence type="ECO:0000256" key="1">
    <source>
        <dbReference type="SAM" id="MobiDB-lite"/>
    </source>
</evidence>
<evidence type="ECO:0000313" key="2">
    <source>
        <dbReference type="EMBL" id="TEB23613.1"/>
    </source>
</evidence>
<evidence type="ECO:0000313" key="3">
    <source>
        <dbReference type="Proteomes" id="UP000298030"/>
    </source>
</evidence>
<dbReference type="OrthoDB" id="3247268at2759"/>
<dbReference type="Proteomes" id="UP000298030">
    <property type="component" value="Unassembled WGS sequence"/>
</dbReference>
<feature type="compositionally biased region" description="Low complexity" evidence="1">
    <location>
        <begin position="171"/>
        <end position="182"/>
    </location>
</feature>
<protein>
    <submittedName>
        <fullName evidence="2">Uncharacterized protein</fullName>
    </submittedName>
</protein>
<feature type="compositionally biased region" description="Polar residues" evidence="1">
    <location>
        <begin position="48"/>
        <end position="79"/>
    </location>
</feature>
<keyword evidence="3" id="KW-1185">Reference proteome</keyword>
<sequence>MSRSPTRRSFERSLSNLSIDSEASADWDTLPTTPKNTVAFPSHPPSTPSVVNNGVTTPHRTRTAPGTPSKRNGGVSSIGRNEGARTLSDILRKHADKEFAMDQEEATRVGDVLRGWINSSLSPYEADDDDFNSFASKHKDDMAVPSASKRDASQGSWGRARGMSESVQMVAGGSSRPGSSAA</sequence>
<dbReference type="AlphaFoldDB" id="A0A4Y7SNZ6"/>
<dbReference type="EMBL" id="QPFP01000076">
    <property type="protein sequence ID" value="TEB23613.1"/>
    <property type="molecule type" value="Genomic_DNA"/>
</dbReference>
<reference evidence="2 3" key="1">
    <citation type="journal article" date="2019" name="Nat. Ecol. Evol.">
        <title>Megaphylogeny resolves global patterns of mushroom evolution.</title>
        <authorList>
            <person name="Varga T."/>
            <person name="Krizsan K."/>
            <person name="Foldi C."/>
            <person name="Dima B."/>
            <person name="Sanchez-Garcia M."/>
            <person name="Sanchez-Ramirez S."/>
            <person name="Szollosi G.J."/>
            <person name="Szarkandi J.G."/>
            <person name="Papp V."/>
            <person name="Albert L."/>
            <person name="Andreopoulos W."/>
            <person name="Angelini C."/>
            <person name="Antonin V."/>
            <person name="Barry K.W."/>
            <person name="Bougher N.L."/>
            <person name="Buchanan P."/>
            <person name="Buyck B."/>
            <person name="Bense V."/>
            <person name="Catcheside P."/>
            <person name="Chovatia M."/>
            <person name="Cooper J."/>
            <person name="Damon W."/>
            <person name="Desjardin D."/>
            <person name="Finy P."/>
            <person name="Geml J."/>
            <person name="Haridas S."/>
            <person name="Hughes K."/>
            <person name="Justo A."/>
            <person name="Karasinski D."/>
            <person name="Kautmanova I."/>
            <person name="Kiss B."/>
            <person name="Kocsube S."/>
            <person name="Kotiranta H."/>
            <person name="LaButti K.M."/>
            <person name="Lechner B.E."/>
            <person name="Liimatainen K."/>
            <person name="Lipzen A."/>
            <person name="Lukacs Z."/>
            <person name="Mihaltcheva S."/>
            <person name="Morgado L.N."/>
            <person name="Niskanen T."/>
            <person name="Noordeloos M.E."/>
            <person name="Ohm R.A."/>
            <person name="Ortiz-Santana B."/>
            <person name="Ovrebo C."/>
            <person name="Racz N."/>
            <person name="Riley R."/>
            <person name="Savchenko A."/>
            <person name="Shiryaev A."/>
            <person name="Soop K."/>
            <person name="Spirin V."/>
            <person name="Szebenyi C."/>
            <person name="Tomsovsky M."/>
            <person name="Tulloss R.E."/>
            <person name="Uehling J."/>
            <person name="Grigoriev I.V."/>
            <person name="Vagvolgyi C."/>
            <person name="Papp T."/>
            <person name="Martin F.M."/>
            <person name="Miettinen O."/>
            <person name="Hibbett D.S."/>
            <person name="Nagy L.G."/>
        </authorList>
    </citation>
    <scope>NUCLEOTIDE SEQUENCE [LARGE SCALE GENOMIC DNA]</scope>
    <source>
        <strain evidence="2 3">FP101781</strain>
    </source>
</reference>
<feature type="region of interest" description="Disordered" evidence="1">
    <location>
        <begin position="132"/>
        <end position="182"/>
    </location>
</feature>
<organism evidence="2 3">
    <name type="scientific">Coprinellus micaceus</name>
    <name type="common">Glistening ink-cap mushroom</name>
    <name type="synonym">Coprinus micaceus</name>
    <dbReference type="NCBI Taxonomy" id="71717"/>
    <lineage>
        <taxon>Eukaryota</taxon>
        <taxon>Fungi</taxon>
        <taxon>Dikarya</taxon>
        <taxon>Basidiomycota</taxon>
        <taxon>Agaricomycotina</taxon>
        <taxon>Agaricomycetes</taxon>
        <taxon>Agaricomycetidae</taxon>
        <taxon>Agaricales</taxon>
        <taxon>Agaricineae</taxon>
        <taxon>Psathyrellaceae</taxon>
        <taxon>Coprinellus</taxon>
    </lineage>
</organism>
<feature type="compositionally biased region" description="Basic and acidic residues" evidence="1">
    <location>
        <begin position="137"/>
        <end position="152"/>
    </location>
</feature>
<comment type="caution">
    <text evidence="2">The sequence shown here is derived from an EMBL/GenBank/DDBJ whole genome shotgun (WGS) entry which is preliminary data.</text>
</comment>
<feature type="compositionally biased region" description="Polar residues" evidence="1">
    <location>
        <begin position="12"/>
        <end position="21"/>
    </location>
</feature>
<accession>A0A4Y7SNZ6</accession>
<proteinExistence type="predicted"/>
<feature type="region of interest" description="Disordered" evidence="1">
    <location>
        <begin position="1"/>
        <end position="86"/>
    </location>
</feature>